<evidence type="ECO:0000313" key="7">
    <source>
        <dbReference type="EMBL" id="GAA1909841.1"/>
    </source>
</evidence>
<keyword evidence="4 5" id="KW-0472">Membrane</keyword>
<dbReference type="Pfam" id="PF01957">
    <property type="entry name" value="NfeD"/>
    <property type="match status" value="1"/>
</dbReference>
<organism evidence="7 8">
    <name type="scientific">Nocardioides lentus</name>
    <dbReference type="NCBI Taxonomy" id="338077"/>
    <lineage>
        <taxon>Bacteria</taxon>
        <taxon>Bacillati</taxon>
        <taxon>Actinomycetota</taxon>
        <taxon>Actinomycetes</taxon>
        <taxon>Propionibacteriales</taxon>
        <taxon>Nocardioidaceae</taxon>
        <taxon>Nocardioides</taxon>
    </lineage>
</organism>
<proteinExistence type="predicted"/>
<dbReference type="SUPFAM" id="SSF141322">
    <property type="entry name" value="NfeD domain-like"/>
    <property type="match status" value="1"/>
</dbReference>
<comment type="subcellular location">
    <subcellularLocation>
        <location evidence="1">Membrane</location>
        <topology evidence="1">Multi-pass membrane protein</topology>
    </subcellularLocation>
</comment>
<evidence type="ECO:0000256" key="1">
    <source>
        <dbReference type="ARBA" id="ARBA00004141"/>
    </source>
</evidence>
<reference evidence="7 8" key="1">
    <citation type="journal article" date="2019" name="Int. J. Syst. Evol. Microbiol.">
        <title>The Global Catalogue of Microorganisms (GCM) 10K type strain sequencing project: providing services to taxonomists for standard genome sequencing and annotation.</title>
        <authorList>
            <consortium name="The Broad Institute Genomics Platform"/>
            <consortium name="The Broad Institute Genome Sequencing Center for Infectious Disease"/>
            <person name="Wu L."/>
            <person name="Ma J."/>
        </authorList>
    </citation>
    <scope>NUCLEOTIDE SEQUENCE [LARGE SCALE GENOMIC DNA]</scope>
    <source>
        <strain evidence="7 8">JCM 14046</strain>
    </source>
</reference>
<dbReference type="Proteomes" id="UP001501612">
    <property type="component" value="Unassembled WGS sequence"/>
</dbReference>
<keyword evidence="8" id="KW-1185">Reference proteome</keyword>
<protein>
    <submittedName>
        <fullName evidence="7">NfeD family protein</fullName>
    </submittedName>
</protein>
<sequence>MEWFSEHAWQVWLGAGVLLAAAETLGFDLILLMLAAGAVAGMAVALVGAPAALQVLAFAGVSVAMLALVRPSVVKRLHSGPDLQHGHTKLVGQRALVTEDVSALSHGRVRLDGEVWSAAPYDEHLTITAGETVEVFEIRGATAYVHPVPRLEG</sequence>
<dbReference type="EMBL" id="BAAAMY010000002">
    <property type="protein sequence ID" value="GAA1909841.1"/>
    <property type="molecule type" value="Genomic_DNA"/>
</dbReference>
<evidence type="ECO:0000256" key="4">
    <source>
        <dbReference type="ARBA" id="ARBA00023136"/>
    </source>
</evidence>
<dbReference type="PANTHER" id="PTHR33507:SF3">
    <property type="entry name" value="INNER MEMBRANE PROTEIN YBBJ"/>
    <property type="match status" value="1"/>
</dbReference>
<dbReference type="InterPro" id="IPR002810">
    <property type="entry name" value="NfeD-like_C"/>
</dbReference>
<name>A0ABN2P2G6_9ACTN</name>
<keyword evidence="2 5" id="KW-0812">Transmembrane</keyword>
<feature type="transmembrane region" description="Helical" evidence="5">
    <location>
        <begin position="12"/>
        <end position="45"/>
    </location>
</feature>
<dbReference type="Gene3D" id="2.40.50.140">
    <property type="entry name" value="Nucleic acid-binding proteins"/>
    <property type="match status" value="1"/>
</dbReference>
<dbReference type="InterPro" id="IPR012340">
    <property type="entry name" value="NA-bd_OB-fold"/>
</dbReference>
<comment type="caution">
    <text evidence="7">The sequence shown here is derived from an EMBL/GenBank/DDBJ whole genome shotgun (WGS) entry which is preliminary data.</text>
</comment>
<evidence type="ECO:0000313" key="8">
    <source>
        <dbReference type="Proteomes" id="UP001501612"/>
    </source>
</evidence>
<feature type="transmembrane region" description="Helical" evidence="5">
    <location>
        <begin position="51"/>
        <end position="69"/>
    </location>
</feature>
<feature type="domain" description="NfeD-like C-terminal" evidence="6">
    <location>
        <begin position="89"/>
        <end position="147"/>
    </location>
</feature>
<dbReference type="InterPro" id="IPR052165">
    <property type="entry name" value="Membrane_assoc_protease"/>
</dbReference>
<evidence type="ECO:0000256" key="5">
    <source>
        <dbReference type="SAM" id="Phobius"/>
    </source>
</evidence>
<evidence type="ECO:0000259" key="6">
    <source>
        <dbReference type="Pfam" id="PF01957"/>
    </source>
</evidence>
<dbReference type="RefSeq" id="WP_344004336.1">
    <property type="nucleotide sequence ID" value="NZ_BAAAMY010000002.1"/>
</dbReference>
<dbReference type="PANTHER" id="PTHR33507">
    <property type="entry name" value="INNER MEMBRANE PROTEIN YBBJ"/>
    <property type="match status" value="1"/>
</dbReference>
<keyword evidence="3 5" id="KW-1133">Transmembrane helix</keyword>
<gene>
    <name evidence="7" type="ORF">GCM10009737_08990</name>
</gene>
<evidence type="ECO:0000256" key="3">
    <source>
        <dbReference type="ARBA" id="ARBA00022989"/>
    </source>
</evidence>
<accession>A0ABN2P2G6</accession>
<evidence type="ECO:0000256" key="2">
    <source>
        <dbReference type="ARBA" id="ARBA00022692"/>
    </source>
</evidence>